<feature type="domain" description="HTH marR-type" evidence="4">
    <location>
        <begin position="2"/>
        <end position="144"/>
    </location>
</feature>
<comment type="caution">
    <text evidence="5">The sequence shown here is derived from an EMBL/GenBank/DDBJ whole genome shotgun (WGS) entry which is preliminary data.</text>
</comment>
<dbReference type="PROSITE" id="PS50995">
    <property type="entry name" value="HTH_MARR_2"/>
    <property type="match status" value="1"/>
</dbReference>
<dbReference type="InterPro" id="IPR036390">
    <property type="entry name" value="WH_DNA-bd_sf"/>
</dbReference>
<keyword evidence="1" id="KW-0805">Transcription regulation</keyword>
<evidence type="ECO:0000256" key="3">
    <source>
        <dbReference type="ARBA" id="ARBA00023163"/>
    </source>
</evidence>
<dbReference type="Gene3D" id="1.10.10.10">
    <property type="entry name" value="Winged helix-like DNA-binding domain superfamily/Winged helix DNA-binding domain"/>
    <property type="match status" value="1"/>
</dbReference>
<dbReference type="InterPro" id="IPR039422">
    <property type="entry name" value="MarR/SlyA-like"/>
</dbReference>
<dbReference type="PANTHER" id="PTHR33164">
    <property type="entry name" value="TRANSCRIPTIONAL REGULATOR, MARR FAMILY"/>
    <property type="match status" value="1"/>
</dbReference>
<dbReference type="GO" id="GO:0003677">
    <property type="term" value="F:DNA binding"/>
    <property type="evidence" value="ECO:0007669"/>
    <property type="project" value="UniProtKB-KW"/>
</dbReference>
<dbReference type="PROSITE" id="PS01117">
    <property type="entry name" value="HTH_MARR_1"/>
    <property type="match status" value="1"/>
</dbReference>
<dbReference type="AlphaFoldDB" id="A0A7X1CNC2"/>
<dbReference type="Pfam" id="PF01047">
    <property type="entry name" value="MarR"/>
    <property type="match status" value="1"/>
</dbReference>
<dbReference type="GO" id="GO:0003700">
    <property type="term" value="F:DNA-binding transcription factor activity"/>
    <property type="evidence" value="ECO:0007669"/>
    <property type="project" value="InterPro"/>
</dbReference>
<dbReference type="InterPro" id="IPR000835">
    <property type="entry name" value="HTH_MarR-typ"/>
</dbReference>
<name>A0A7X1CNC2_9LIST</name>
<evidence type="ECO:0000313" key="5">
    <source>
        <dbReference type="EMBL" id="MBC1934747.1"/>
    </source>
</evidence>
<dbReference type="PANTHER" id="PTHR33164:SF102">
    <property type="entry name" value="TRANSCRIPTIONAL REGULATORY PROTEIN"/>
    <property type="match status" value="1"/>
</dbReference>
<evidence type="ECO:0000256" key="1">
    <source>
        <dbReference type="ARBA" id="ARBA00023015"/>
    </source>
</evidence>
<dbReference type="InterPro" id="IPR036388">
    <property type="entry name" value="WH-like_DNA-bd_sf"/>
</dbReference>
<dbReference type="PRINTS" id="PR00598">
    <property type="entry name" value="HTHMARR"/>
</dbReference>
<keyword evidence="3" id="KW-0804">Transcription</keyword>
<evidence type="ECO:0000256" key="2">
    <source>
        <dbReference type="ARBA" id="ARBA00023125"/>
    </source>
</evidence>
<proteinExistence type="predicted"/>
<dbReference type="GO" id="GO:0006950">
    <property type="term" value="P:response to stress"/>
    <property type="evidence" value="ECO:0007669"/>
    <property type="project" value="TreeGrafter"/>
</dbReference>
<evidence type="ECO:0000259" key="4">
    <source>
        <dbReference type="PROSITE" id="PS50995"/>
    </source>
</evidence>
<dbReference type="InterPro" id="IPR023187">
    <property type="entry name" value="Tscrpt_reg_MarR-type_CS"/>
</dbReference>
<protein>
    <submittedName>
        <fullName evidence="5">MarR family transcriptional regulator</fullName>
    </submittedName>
</protein>
<keyword evidence="2" id="KW-0238">DNA-binding</keyword>
<sequence>MDEKLIREVVISFRTMQRKIHHYLQEEATKRDITTVQLFSLGTLKREPHLTLGELAERVKVNKSTMSGIVDRLVKAGYLTRGRDEGNRRALNLQLTPEGLAKVDETYDVFFDRLEAVLEIDSDELKAMLATHEKMIALLEQKGAKEQ</sequence>
<gene>
    <name evidence="5" type="ORF">HCA69_00115</name>
</gene>
<dbReference type="Proteomes" id="UP000535908">
    <property type="component" value="Unassembled WGS sequence"/>
</dbReference>
<dbReference type="RefSeq" id="WP_185525151.1">
    <property type="nucleotide sequence ID" value="NZ_JAARWN010000001.1"/>
</dbReference>
<dbReference type="SMART" id="SM00347">
    <property type="entry name" value="HTH_MARR"/>
    <property type="match status" value="1"/>
</dbReference>
<evidence type="ECO:0000313" key="6">
    <source>
        <dbReference type="Proteomes" id="UP000535908"/>
    </source>
</evidence>
<organism evidence="5 6">
    <name type="scientific">Listeria grandensis</name>
    <dbReference type="NCBI Taxonomy" id="1494963"/>
    <lineage>
        <taxon>Bacteria</taxon>
        <taxon>Bacillati</taxon>
        <taxon>Bacillota</taxon>
        <taxon>Bacilli</taxon>
        <taxon>Bacillales</taxon>
        <taxon>Listeriaceae</taxon>
        <taxon>Listeria</taxon>
    </lineage>
</organism>
<dbReference type="SUPFAM" id="SSF46785">
    <property type="entry name" value="Winged helix' DNA-binding domain"/>
    <property type="match status" value="1"/>
</dbReference>
<accession>A0A7X1CNC2</accession>
<dbReference type="EMBL" id="JAARWN010000001">
    <property type="protein sequence ID" value="MBC1934747.1"/>
    <property type="molecule type" value="Genomic_DNA"/>
</dbReference>
<reference evidence="5 6" key="1">
    <citation type="submission" date="2020-03" db="EMBL/GenBank/DDBJ databases">
        <title>Soil Listeria distribution.</title>
        <authorList>
            <person name="Liao J."/>
            <person name="Wiedmann M."/>
        </authorList>
    </citation>
    <scope>NUCLEOTIDE SEQUENCE [LARGE SCALE GENOMIC DNA]</scope>
    <source>
        <strain evidence="5 6">FSL L7-0741</strain>
    </source>
</reference>